<dbReference type="AlphaFoldDB" id="A0A1M2VB43"/>
<comment type="caution">
    <text evidence="2">The sequence shown here is derived from an EMBL/GenBank/DDBJ whole genome shotgun (WGS) entry which is preliminary data.</text>
</comment>
<name>A0A1M2VB43_TRAPU</name>
<protein>
    <submittedName>
        <fullName evidence="2">Uncharacterized protein</fullName>
    </submittedName>
</protein>
<evidence type="ECO:0000313" key="3">
    <source>
        <dbReference type="Proteomes" id="UP000184267"/>
    </source>
</evidence>
<organism evidence="2 3">
    <name type="scientific">Trametes pubescens</name>
    <name type="common">White-rot fungus</name>
    <dbReference type="NCBI Taxonomy" id="154538"/>
    <lineage>
        <taxon>Eukaryota</taxon>
        <taxon>Fungi</taxon>
        <taxon>Dikarya</taxon>
        <taxon>Basidiomycota</taxon>
        <taxon>Agaricomycotina</taxon>
        <taxon>Agaricomycetes</taxon>
        <taxon>Polyporales</taxon>
        <taxon>Polyporaceae</taxon>
        <taxon>Trametes</taxon>
    </lineage>
</organism>
<dbReference type="Proteomes" id="UP000184267">
    <property type="component" value="Unassembled WGS sequence"/>
</dbReference>
<evidence type="ECO:0000313" key="2">
    <source>
        <dbReference type="EMBL" id="OJT04838.1"/>
    </source>
</evidence>
<evidence type="ECO:0000256" key="1">
    <source>
        <dbReference type="SAM" id="MobiDB-lite"/>
    </source>
</evidence>
<reference evidence="2 3" key="1">
    <citation type="submission" date="2016-10" db="EMBL/GenBank/DDBJ databases">
        <title>Genome sequence of the basidiomycete white-rot fungus Trametes pubescens.</title>
        <authorList>
            <person name="Makela M.R."/>
            <person name="Granchi Z."/>
            <person name="Peng M."/>
            <person name="De Vries R.P."/>
            <person name="Grigoriev I."/>
            <person name="Riley R."/>
            <person name="Hilden K."/>
        </authorList>
    </citation>
    <scope>NUCLEOTIDE SEQUENCE [LARGE SCALE GENOMIC DNA]</scope>
    <source>
        <strain evidence="2 3">FBCC735</strain>
    </source>
</reference>
<keyword evidence="3" id="KW-1185">Reference proteome</keyword>
<sequence length="106" mass="11413">MNAFIKTSLALHSCTRGTAGKIHNGSEVSDGRVEERAFRILITASAAPGSPQQLVKMAFPGIILRSQTWAVPWQQLGHLGDDEQPIQTTQSAVPKPANQTSKIALH</sequence>
<feature type="region of interest" description="Disordered" evidence="1">
    <location>
        <begin position="79"/>
        <end position="106"/>
    </location>
</feature>
<proteinExistence type="predicted"/>
<feature type="compositionally biased region" description="Polar residues" evidence="1">
    <location>
        <begin position="85"/>
        <end position="106"/>
    </location>
</feature>
<gene>
    <name evidence="2" type="ORF">TRAPUB_4410</name>
</gene>
<dbReference type="EMBL" id="MNAD01001516">
    <property type="protein sequence ID" value="OJT04838.1"/>
    <property type="molecule type" value="Genomic_DNA"/>
</dbReference>
<accession>A0A1M2VB43</accession>